<dbReference type="InterPro" id="IPR050128">
    <property type="entry name" value="Sulfate_adenylyltrnsfr_sub2"/>
</dbReference>
<protein>
    <recommendedName>
        <fullName evidence="1">Phosphoadenosine phosphosulphate reductase domain-containing protein</fullName>
    </recommendedName>
</protein>
<organism evidence="2 3">
    <name type="scientific">Tengunoibacter tsumagoiensis</name>
    <dbReference type="NCBI Taxonomy" id="2014871"/>
    <lineage>
        <taxon>Bacteria</taxon>
        <taxon>Bacillati</taxon>
        <taxon>Chloroflexota</taxon>
        <taxon>Ktedonobacteria</taxon>
        <taxon>Ktedonobacterales</taxon>
        <taxon>Dictyobacteraceae</taxon>
        <taxon>Tengunoibacter</taxon>
    </lineage>
</organism>
<evidence type="ECO:0000313" key="3">
    <source>
        <dbReference type="Proteomes" id="UP000287352"/>
    </source>
</evidence>
<dbReference type="AlphaFoldDB" id="A0A402A828"/>
<dbReference type="Pfam" id="PF01507">
    <property type="entry name" value="PAPS_reduct"/>
    <property type="match status" value="1"/>
</dbReference>
<dbReference type="InterPro" id="IPR002500">
    <property type="entry name" value="PAPS_reduct_dom"/>
</dbReference>
<dbReference type="InterPro" id="IPR014729">
    <property type="entry name" value="Rossmann-like_a/b/a_fold"/>
</dbReference>
<dbReference type="RefSeq" id="WP_126582783.1">
    <property type="nucleotide sequence ID" value="NZ_BIFR01000002.1"/>
</dbReference>
<proteinExistence type="predicted"/>
<comment type="caution">
    <text evidence="2">The sequence shown here is derived from an EMBL/GenBank/DDBJ whole genome shotgun (WGS) entry which is preliminary data.</text>
</comment>
<keyword evidence="3" id="KW-1185">Reference proteome</keyword>
<reference evidence="3" key="1">
    <citation type="submission" date="2018-12" db="EMBL/GenBank/DDBJ databases">
        <title>Tengunoibacter tsumagoiensis gen. nov., sp. nov., Dictyobacter kobayashii sp. nov., D. alpinus sp. nov., and D. joshuensis sp. nov. and description of Dictyobacteraceae fam. nov. within the order Ktedonobacterales isolated from Tengu-no-mugimeshi.</title>
        <authorList>
            <person name="Wang C.M."/>
            <person name="Zheng Y."/>
            <person name="Sakai Y."/>
            <person name="Toyoda A."/>
            <person name="Minakuchi Y."/>
            <person name="Abe K."/>
            <person name="Yokota A."/>
            <person name="Yabe S."/>
        </authorList>
    </citation>
    <scope>NUCLEOTIDE SEQUENCE [LARGE SCALE GENOMIC DNA]</scope>
    <source>
        <strain evidence="3">Uno3</strain>
    </source>
</reference>
<feature type="domain" description="Phosphoadenosine phosphosulphate reductase" evidence="1">
    <location>
        <begin position="25"/>
        <end position="229"/>
    </location>
</feature>
<accession>A0A402A828</accession>
<name>A0A402A828_9CHLR</name>
<dbReference type="Gene3D" id="3.40.50.620">
    <property type="entry name" value="HUPs"/>
    <property type="match status" value="1"/>
</dbReference>
<evidence type="ECO:0000259" key="1">
    <source>
        <dbReference type="Pfam" id="PF01507"/>
    </source>
</evidence>
<dbReference type="EMBL" id="BIFR01000002">
    <property type="protein sequence ID" value="GCE15302.1"/>
    <property type="molecule type" value="Genomic_DNA"/>
</dbReference>
<dbReference type="GO" id="GO:0003824">
    <property type="term" value="F:catalytic activity"/>
    <property type="evidence" value="ECO:0007669"/>
    <property type="project" value="InterPro"/>
</dbReference>
<sequence length="386" mass="43870">MVYPFPHIETTPLLTTLIEKHSPVAVGVSGGKDSDVTAFEVKAYLNVVGHKGPLILVHSDLGRVEHPDSLPACERLATRLGLDLIVVRRQAGDLMDRWLTRWQRNVERYSQLLCVKVILPWSTASMRFCTSELKTAIICRDLVERYPKAVILNAAGIRRQESSARAKAPICAPQVRLTSTTFETTGYNWLPILSWSLEDVLAHHRIHNFPLHEAYATYGMSRVSCAYCILAGLDDLKASAMNPANHEIYREMVDLEIASSFSFQSDRWLGDIAPQLLSKTQLTGLAKARQCAAQREQLESRIPRHLLYTKGWPTMIPNRQEAHLLSDVRNAVADLMQITIQYRDPEAIIARYQELLELNQGKKRYQQDTHMSVPHQHHLWDIEHSL</sequence>
<evidence type="ECO:0000313" key="2">
    <source>
        <dbReference type="EMBL" id="GCE15302.1"/>
    </source>
</evidence>
<dbReference type="OrthoDB" id="9794018at2"/>
<gene>
    <name evidence="2" type="ORF">KTT_51610</name>
</gene>
<dbReference type="Proteomes" id="UP000287352">
    <property type="component" value="Unassembled WGS sequence"/>
</dbReference>
<dbReference type="PANTHER" id="PTHR43196">
    <property type="entry name" value="SULFATE ADENYLYLTRANSFERASE SUBUNIT 2"/>
    <property type="match status" value="1"/>
</dbReference>
<dbReference type="PANTHER" id="PTHR43196:SF2">
    <property type="entry name" value="PHOSPHOADENOSINE PHOSPHOSULFATE REDUCTASE"/>
    <property type="match status" value="1"/>
</dbReference>
<dbReference type="SUPFAM" id="SSF52402">
    <property type="entry name" value="Adenine nucleotide alpha hydrolases-like"/>
    <property type="match status" value="1"/>
</dbReference>